<evidence type="ECO:0000259" key="9">
    <source>
        <dbReference type="PROSITE" id="PS51012"/>
    </source>
</evidence>
<feature type="transmembrane region" description="Helical" evidence="8">
    <location>
        <begin position="365"/>
        <end position="387"/>
    </location>
</feature>
<evidence type="ECO:0000256" key="3">
    <source>
        <dbReference type="ARBA" id="ARBA00022448"/>
    </source>
</evidence>
<evidence type="ECO:0000256" key="2">
    <source>
        <dbReference type="ARBA" id="ARBA00007783"/>
    </source>
</evidence>
<dbReference type="RefSeq" id="WP_053550174.1">
    <property type="nucleotide sequence ID" value="NZ_CP010802.1"/>
</dbReference>
<evidence type="ECO:0000256" key="5">
    <source>
        <dbReference type="ARBA" id="ARBA00022692"/>
    </source>
</evidence>
<comment type="subcellular location">
    <subcellularLocation>
        <location evidence="1">Cell membrane</location>
        <topology evidence="1">Multi-pass membrane protein</topology>
    </subcellularLocation>
</comment>
<dbReference type="InterPro" id="IPR013525">
    <property type="entry name" value="ABC2_TM"/>
</dbReference>
<keyword evidence="6 8" id="KW-1133">Transmembrane helix</keyword>
<feature type="transmembrane region" description="Helical" evidence="8">
    <location>
        <begin position="291"/>
        <end position="314"/>
    </location>
</feature>
<evidence type="ECO:0000256" key="1">
    <source>
        <dbReference type="ARBA" id="ARBA00004651"/>
    </source>
</evidence>
<dbReference type="PATRIC" id="fig|1603606.3.peg.1357"/>
<feature type="transmembrane region" description="Helical" evidence="8">
    <location>
        <begin position="334"/>
        <end position="353"/>
    </location>
</feature>
<evidence type="ECO:0000256" key="4">
    <source>
        <dbReference type="ARBA" id="ARBA00022475"/>
    </source>
</evidence>
<evidence type="ECO:0000256" key="6">
    <source>
        <dbReference type="ARBA" id="ARBA00022989"/>
    </source>
</evidence>
<organism evidence="10 11">
    <name type="scientific">Desulfuromonas soudanensis</name>
    <dbReference type="NCBI Taxonomy" id="1603606"/>
    <lineage>
        <taxon>Bacteria</taxon>
        <taxon>Pseudomonadati</taxon>
        <taxon>Thermodesulfobacteriota</taxon>
        <taxon>Desulfuromonadia</taxon>
        <taxon>Desulfuromonadales</taxon>
        <taxon>Desulfuromonadaceae</taxon>
        <taxon>Desulfuromonas</taxon>
    </lineage>
</organism>
<dbReference type="InterPro" id="IPR047817">
    <property type="entry name" value="ABC2_TM_bact-type"/>
</dbReference>
<feature type="transmembrane region" description="Helical" evidence="8">
    <location>
        <begin position="21"/>
        <end position="39"/>
    </location>
</feature>
<keyword evidence="11" id="KW-1185">Reference proteome</keyword>
<protein>
    <submittedName>
        <fullName evidence="10">ABC-2 family transporter protein</fullName>
    </submittedName>
</protein>
<name>A0A0M3QFG4_9BACT</name>
<reference evidence="10" key="1">
    <citation type="submission" date="2015-07" db="EMBL/GenBank/DDBJ databases">
        <title>Isolation and Genomic Characterization of a Novel Halophilic Metal-Reducing Deltaproteobacterium from the Deep Subsurface.</title>
        <authorList>
            <person name="Badalamenti J.P."/>
            <person name="Summers Z.M."/>
            <person name="Gralnick J.A."/>
            <person name="Bond D.R."/>
        </authorList>
    </citation>
    <scope>NUCLEOTIDE SEQUENCE [LARGE SCALE GENOMIC DNA]</scope>
    <source>
        <strain evidence="10">WTL</strain>
    </source>
</reference>
<dbReference type="PANTHER" id="PTHR30294:SF38">
    <property type="entry name" value="TRANSPORT PERMEASE PROTEIN"/>
    <property type="match status" value="1"/>
</dbReference>
<dbReference type="EMBL" id="CP010802">
    <property type="protein sequence ID" value="ALC16023.1"/>
    <property type="molecule type" value="Genomic_DNA"/>
</dbReference>
<evidence type="ECO:0000256" key="8">
    <source>
        <dbReference type="SAM" id="Phobius"/>
    </source>
</evidence>
<dbReference type="KEGG" id="des:DSOUD_1242"/>
<feature type="domain" description="ABC transmembrane type-2" evidence="9">
    <location>
        <begin position="213"/>
        <end position="445"/>
    </location>
</feature>
<evidence type="ECO:0000313" key="10">
    <source>
        <dbReference type="EMBL" id="ALC16023.1"/>
    </source>
</evidence>
<sequence>MYKFWATFCKELLLLSRDKGGVLVLFVMPAVLVLVVSLVQNNVLEATGEGSIRVLFVDHEEGALGEKIRQGLLSSGALALVSQLDGKPVTDDAARKAVSRGDFQFCILIPAGATAALHRRAAEFAERAMAGEGESPSSGGAVDEAVPLTVFFDPTVQGVFRTAVTSSLERVVQGVEAEEKARVLSASLKKSVARILAQRLSPMAVGQALAEFPDLQAAWGRESLLAVRPQVAAGEGAKAVLMPNAVQQNVPAWALFGMFFIVVPLSGNLIRERQEGTLQRLLSIPVSSGSLLAGKLLAYVAVCLVQFALMLLVGKTLLPLFGTPVLELGDHLPAVAFLALCAALAAAGYGLLIGTLVRSYEQASMFGAVSVVVAAALGGIMVPVYVMPKAMQALSILSPLGWGLEGFLEIFVRRAGFLDIIDNALSLLAFFTLTLAMAWASFYRRYRGGR</sequence>
<dbReference type="OrthoDB" id="266913at2"/>
<accession>A0A0M3QFG4</accession>
<dbReference type="Proteomes" id="UP000057158">
    <property type="component" value="Chromosome"/>
</dbReference>
<dbReference type="Pfam" id="PF12698">
    <property type="entry name" value="ABC2_membrane_3"/>
    <property type="match status" value="1"/>
</dbReference>
<dbReference type="InterPro" id="IPR051449">
    <property type="entry name" value="ABC-2_transporter_component"/>
</dbReference>
<dbReference type="GO" id="GO:0140359">
    <property type="term" value="F:ABC-type transporter activity"/>
    <property type="evidence" value="ECO:0007669"/>
    <property type="project" value="InterPro"/>
</dbReference>
<proteinExistence type="inferred from homology"/>
<keyword evidence="5 8" id="KW-0812">Transmembrane</keyword>
<keyword evidence="7 8" id="KW-0472">Membrane</keyword>
<dbReference type="PANTHER" id="PTHR30294">
    <property type="entry name" value="MEMBRANE COMPONENT OF ABC TRANSPORTER YHHJ-RELATED"/>
    <property type="match status" value="1"/>
</dbReference>
<keyword evidence="4" id="KW-1003">Cell membrane</keyword>
<evidence type="ECO:0000256" key="7">
    <source>
        <dbReference type="ARBA" id="ARBA00023136"/>
    </source>
</evidence>
<keyword evidence="3" id="KW-0813">Transport</keyword>
<feature type="transmembrane region" description="Helical" evidence="8">
    <location>
        <begin position="424"/>
        <end position="442"/>
    </location>
</feature>
<dbReference type="STRING" id="1603606.DSOUD_1242"/>
<evidence type="ECO:0000313" key="11">
    <source>
        <dbReference type="Proteomes" id="UP000057158"/>
    </source>
</evidence>
<dbReference type="GO" id="GO:0005886">
    <property type="term" value="C:plasma membrane"/>
    <property type="evidence" value="ECO:0007669"/>
    <property type="project" value="UniProtKB-SubCell"/>
</dbReference>
<dbReference type="PROSITE" id="PS51012">
    <property type="entry name" value="ABC_TM2"/>
    <property type="match status" value="1"/>
</dbReference>
<gene>
    <name evidence="10" type="ORF">DSOUD_1242</name>
</gene>
<comment type="similarity">
    <text evidence="2">Belongs to the ABC-2 integral membrane protein family.</text>
</comment>
<dbReference type="AlphaFoldDB" id="A0A0M3QFG4"/>
<feature type="transmembrane region" description="Helical" evidence="8">
    <location>
        <begin position="250"/>
        <end position="270"/>
    </location>
</feature>